<gene>
    <name evidence="1" type="ORF">GCM10007301_43080</name>
</gene>
<keyword evidence="2" id="KW-1185">Reference proteome</keyword>
<name>A0A917CA26_9HYPH</name>
<dbReference type="Proteomes" id="UP000606044">
    <property type="component" value="Unassembled WGS sequence"/>
</dbReference>
<reference evidence="1" key="2">
    <citation type="submission" date="2020-09" db="EMBL/GenBank/DDBJ databases">
        <authorList>
            <person name="Sun Q."/>
            <person name="Sedlacek I."/>
        </authorList>
    </citation>
    <scope>NUCLEOTIDE SEQUENCE</scope>
    <source>
        <strain evidence="1">CCM 7897</strain>
    </source>
</reference>
<proteinExistence type="predicted"/>
<protein>
    <submittedName>
        <fullName evidence="1">Uncharacterized protein</fullName>
    </submittedName>
</protein>
<evidence type="ECO:0000313" key="1">
    <source>
        <dbReference type="EMBL" id="GGF78481.1"/>
    </source>
</evidence>
<dbReference type="AlphaFoldDB" id="A0A917CA26"/>
<evidence type="ECO:0000313" key="2">
    <source>
        <dbReference type="Proteomes" id="UP000606044"/>
    </source>
</evidence>
<dbReference type="EMBL" id="BMCT01000007">
    <property type="protein sequence ID" value="GGF78481.1"/>
    <property type="molecule type" value="Genomic_DNA"/>
</dbReference>
<comment type="caution">
    <text evidence="1">The sequence shown here is derived from an EMBL/GenBank/DDBJ whole genome shotgun (WGS) entry which is preliminary data.</text>
</comment>
<reference evidence="1" key="1">
    <citation type="journal article" date="2014" name="Int. J. Syst. Evol. Microbiol.">
        <title>Complete genome sequence of Corynebacterium casei LMG S-19264T (=DSM 44701T), isolated from a smear-ripened cheese.</title>
        <authorList>
            <consortium name="US DOE Joint Genome Institute (JGI-PGF)"/>
            <person name="Walter F."/>
            <person name="Albersmeier A."/>
            <person name="Kalinowski J."/>
            <person name="Ruckert C."/>
        </authorList>
    </citation>
    <scope>NUCLEOTIDE SEQUENCE</scope>
    <source>
        <strain evidence="1">CCM 7897</strain>
    </source>
</reference>
<accession>A0A917CA26</accession>
<sequence length="126" mass="12572">MVAGFTALAGFTAAVVVEDATLELFEAFGAAADGADLPFNVCPAFAAAGAAATARFLGAAREAAGASSSVAGLRVAGADVIFFAISDCLVILLSRRGRRHPVHPPASHAGARIAQNEACARASGEM</sequence>
<organism evidence="1 2">
    <name type="scientific">Azorhizobium oxalatiphilum</name>
    <dbReference type="NCBI Taxonomy" id="980631"/>
    <lineage>
        <taxon>Bacteria</taxon>
        <taxon>Pseudomonadati</taxon>
        <taxon>Pseudomonadota</taxon>
        <taxon>Alphaproteobacteria</taxon>
        <taxon>Hyphomicrobiales</taxon>
        <taxon>Xanthobacteraceae</taxon>
        <taxon>Azorhizobium</taxon>
    </lineage>
</organism>